<protein>
    <recommendedName>
        <fullName evidence="3">MarR family transcriptional regulator</fullName>
    </recommendedName>
</protein>
<accession>A0ABP9DJV5</accession>
<evidence type="ECO:0000313" key="1">
    <source>
        <dbReference type="EMBL" id="GAA4844315.1"/>
    </source>
</evidence>
<evidence type="ECO:0008006" key="3">
    <source>
        <dbReference type="Google" id="ProtNLM"/>
    </source>
</evidence>
<dbReference type="EMBL" id="BAABJX010000051">
    <property type="protein sequence ID" value="GAA4844315.1"/>
    <property type="molecule type" value="Genomic_DNA"/>
</dbReference>
<sequence length="84" mass="9814">MNDLEFEVLDELYFVVSFSQLQEATGIEQSALKECLQQLLEKKWVKCMASIDDELEESEVDMNAHFQQYYYLATKKGLMAHNTL</sequence>
<keyword evidence="2" id="KW-1185">Reference proteome</keyword>
<dbReference type="Proteomes" id="UP001500298">
    <property type="component" value="Unassembled WGS sequence"/>
</dbReference>
<gene>
    <name evidence="1" type="ORF">GCM10023331_31480</name>
</gene>
<dbReference type="Gene3D" id="1.10.10.10">
    <property type="entry name" value="Winged helix-like DNA-binding domain superfamily/Winged helix DNA-binding domain"/>
    <property type="match status" value="1"/>
</dbReference>
<reference evidence="2" key="1">
    <citation type="journal article" date="2019" name="Int. J. Syst. Evol. Microbiol.">
        <title>The Global Catalogue of Microorganisms (GCM) 10K type strain sequencing project: providing services to taxonomists for standard genome sequencing and annotation.</title>
        <authorList>
            <consortium name="The Broad Institute Genomics Platform"/>
            <consortium name="The Broad Institute Genome Sequencing Center for Infectious Disease"/>
            <person name="Wu L."/>
            <person name="Ma J."/>
        </authorList>
    </citation>
    <scope>NUCLEOTIDE SEQUENCE [LARGE SCALE GENOMIC DNA]</scope>
    <source>
        <strain evidence="2">JCM 18326</strain>
    </source>
</reference>
<dbReference type="InterPro" id="IPR036388">
    <property type="entry name" value="WH-like_DNA-bd_sf"/>
</dbReference>
<evidence type="ECO:0000313" key="2">
    <source>
        <dbReference type="Proteomes" id="UP001500298"/>
    </source>
</evidence>
<name>A0ABP9DJV5_9BACT</name>
<organism evidence="1 2">
    <name type="scientific">Algivirga pacifica</name>
    <dbReference type="NCBI Taxonomy" id="1162670"/>
    <lineage>
        <taxon>Bacteria</taxon>
        <taxon>Pseudomonadati</taxon>
        <taxon>Bacteroidota</taxon>
        <taxon>Cytophagia</taxon>
        <taxon>Cytophagales</taxon>
        <taxon>Flammeovirgaceae</taxon>
        <taxon>Algivirga</taxon>
    </lineage>
</organism>
<comment type="caution">
    <text evidence="1">The sequence shown here is derived from an EMBL/GenBank/DDBJ whole genome shotgun (WGS) entry which is preliminary data.</text>
</comment>
<proteinExistence type="predicted"/>
<dbReference type="RefSeq" id="WP_345373500.1">
    <property type="nucleotide sequence ID" value="NZ_BAABJX010000051.1"/>
</dbReference>